<gene>
    <name evidence="2" type="ORF">E9232_000198</name>
</gene>
<feature type="chain" id="PRO_5047100517" description="DUF4156 domain-containing protein" evidence="1">
    <location>
        <begin position="22"/>
        <end position="127"/>
    </location>
</feature>
<feature type="signal peptide" evidence="1">
    <location>
        <begin position="1"/>
        <end position="21"/>
    </location>
</feature>
<evidence type="ECO:0000313" key="3">
    <source>
        <dbReference type="Proteomes" id="UP001262410"/>
    </source>
</evidence>
<name>A0ABU1JI11_9PROT</name>
<keyword evidence="3" id="KW-1185">Reference proteome</keyword>
<dbReference type="EMBL" id="JAVDPW010000001">
    <property type="protein sequence ID" value="MDR6287699.1"/>
    <property type="molecule type" value="Genomic_DNA"/>
</dbReference>
<comment type="caution">
    <text evidence="2">The sequence shown here is derived from an EMBL/GenBank/DDBJ whole genome shotgun (WGS) entry which is preliminary data.</text>
</comment>
<sequence>MTRPLAAAAFAVMLTLLPAAAATAEQAAPTLLRVGDTGIRCKRAPCPWRGVVPVNDAGGAGAADPAYVGEAPPVIAAPPELLDRAQAEIRRAWATGGCLMVLGRFERRGAAATPILSVERIEGPCDQ</sequence>
<keyword evidence="1" id="KW-0732">Signal</keyword>
<reference evidence="2 3" key="1">
    <citation type="submission" date="2023-07" db="EMBL/GenBank/DDBJ databases">
        <title>Sorghum-associated microbial communities from plants grown in Nebraska, USA.</title>
        <authorList>
            <person name="Schachtman D."/>
        </authorList>
    </citation>
    <scope>NUCLEOTIDE SEQUENCE [LARGE SCALE GENOMIC DNA]</scope>
    <source>
        <strain evidence="2 3">584</strain>
    </source>
</reference>
<dbReference type="RefSeq" id="WP_309791581.1">
    <property type="nucleotide sequence ID" value="NZ_JAVDPW010000001.1"/>
</dbReference>
<dbReference type="Proteomes" id="UP001262410">
    <property type="component" value="Unassembled WGS sequence"/>
</dbReference>
<proteinExistence type="predicted"/>
<organism evidence="2 3">
    <name type="scientific">Inquilinus ginsengisoli</name>
    <dbReference type="NCBI Taxonomy" id="363840"/>
    <lineage>
        <taxon>Bacteria</taxon>
        <taxon>Pseudomonadati</taxon>
        <taxon>Pseudomonadota</taxon>
        <taxon>Alphaproteobacteria</taxon>
        <taxon>Rhodospirillales</taxon>
        <taxon>Rhodospirillaceae</taxon>
        <taxon>Inquilinus</taxon>
    </lineage>
</organism>
<protein>
    <recommendedName>
        <fullName evidence="4">DUF4156 domain-containing protein</fullName>
    </recommendedName>
</protein>
<evidence type="ECO:0000313" key="2">
    <source>
        <dbReference type="EMBL" id="MDR6287699.1"/>
    </source>
</evidence>
<evidence type="ECO:0000256" key="1">
    <source>
        <dbReference type="SAM" id="SignalP"/>
    </source>
</evidence>
<accession>A0ABU1JI11</accession>
<evidence type="ECO:0008006" key="4">
    <source>
        <dbReference type="Google" id="ProtNLM"/>
    </source>
</evidence>